<dbReference type="CDD" id="cd16894">
    <property type="entry name" value="MltD-like"/>
    <property type="match status" value="1"/>
</dbReference>
<accession>A0A7D4UGV1</accession>
<protein>
    <submittedName>
        <fullName evidence="3">Lytic transglycosylase domain-containing protein</fullName>
    </submittedName>
</protein>
<name>A0A7D4UGV1_9SPHI</name>
<dbReference type="Proteomes" id="UP000505355">
    <property type="component" value="Chromosome"/>
</dbReference>
<evidence type="ECO:0000313" key="3">
    <source>
        <dbReference type="EMBL" id="QKJ32336.1"/>
    </source>
</evidence>
<evidence type="ECO:0000313" key="4">
    <source>
        <dbReference type="Proteomes" id="UP000505355"/>
    </source>
</evidence>
<organism evidence="3 4">
    <name type="scientific">Mucilaginibacter mali</name>
    <dbReference type="NCBI Taxonomy" id="2740462"/>
    <lineage>
        <taxon>Bacteria</taxon>
        <taxon>Pseudomonadati</taxon>
        <taxon>Bacteroidota</taxon>
        <taxon>Sphingobacteriia</taxon>
        <taxon>Sphingobacteriales</taxon>
        <taxon>Sphingobacteriaceae</taxon>
        <taxon>Mucilaginibacter</taxon>
    </lineage>
</organism>
<dbReference type="SUPFAM" id="SSF53955">
    <property type="entry name" value="Lysozyme-like"/>
    <property type="match status" value="1"/>
</dbReference>
<evidence type="ECO:0000256" key="1">
    <source>
        <dbReference type="ARBA" id="ARBA00007734"/>
    </source>
</evidence>
<evidence type="ECO:0000259" key="2">
    <source>
        <dbReference type="Pfam" id="PF01464"/>
    </source>
</evidence>
<keyword evidence="4" id="KW-1185">Reference proteome</keyword>
<dbReference type="Pfam" id="PF01464">
    <property type="entry name" value="SLT"/>
    <property type="match status" value="1"/>
</dbReference>
<proteinExistence type="inferred from homology"/>
<sequence length="262" mass="29809">MIKKHLITCSVILVLFIVSQLFICSTNFKRKAVSVTTTTVDEKAVNSIPLFIRYNKDANDEINFADESTPVNNTGVTRKLNRSIRANSYRNIGSDVLHKKAKMLFPIIEPILKIYGIPEDFKYIPLVESGLSSGTSVKGARGLWQFMPGTARTYGLKVNKNVDERLNVRKSTIAACIYLRELFGEYNNWTLTAAAYNLGTIKLNRAIRQNKKRNYYFMHLNAETGSYVYKLLAMKAIINKPDNYGYKNNYAWINRPDLLAAN</sequence>
<feature type="domain" description="Transglycosylase SLT" evidence="2">
    <location>
        <begin position="118"/>
        <end position="215"/>
    </location>
</feature>
<comment type="similarity">
    <text evidence="1">Belongs to the transglycosylase Slt family.</text>
</comment>
<dbReference type="PANTHER" id="PTHR37423:SF2">
    <property type="entry name" value="MEMBRANE-BOUND LYTIC MUREIN TRANSGLYCOSYLASE C"/>
    <property type="match status" value="1"/>
</dbReference>
<dbReference type="InterPro" id="IPR023346">
    <property type="entry name" value="Lysozyme-like_dom_sf"/>
</dbReference>
<dbReference type="KEGG" id="mmab:HQ865_22095"/>
<dbReference type="RefSeq" id="WP_173416986.1">
    <property type="nucleotide sequence ID" value="NZ_CP054139.1"/>
</dbReference>
<gene>
    <name evidence="3" type="ORF">HQ865_22095</name>
</gene>
<reference evidence="3 4" key="1">
    <citation type="submission" date="2020-05" db="EMBL/GenBank/DDBJ databases">
        <title>Mucilaginibacter mali sp. nov.</title>
        <authorList>
            <person name="Kim H.S."/>
            <person name="Lee K.C."/>
            <person name="Suh M.K."/>
            <person name="Kim J.-S."/>
            <person name="Han K.-I."/>
            <person name="Eom M.K."/>
            <person name="Shin Y.K."/>
            <person name="Lee J.-S."/>
        </authorList>
    </citation>
    <scope>NUCLEOTIDE SEQUENCE [LARGE SCALE GENOMIC DNA]</scope>
    <source>
        <strain evidence="3 4">G2-14</strain>
    </source>
</reference>
<dbReference type="PANTHER" id="PTHR37423">
    <property type="entry name" value="SOLUBLE LYTIC MUREIN TRANSGLYCOSYLASE-RELATED"/>
    <property type="match status" value="1"/>
</dbReference>
<dbReference type="InterPro" id="IPR008258">
    <property type="entry name" value="Transglycosylase_SLT_dom_1"/>
</dbReference>
<dbReference type="EMBL" id="CP054139">
    <property type="protein sequence ID" value="QKJ32336.1"/>
    <property type="molecule type" value="Genomic_DNA"/>
</dbReference>
<dbReference type="AlphaFoldDB" id="A0A7D4UGV1"/>
<dbReference type="Gene3D" id="1.10.530.10">
    <property type="match status" value="1"/>
</dbReference>